<name>A0A1T4RNI4_9HYPH</name>
<sequence>MATITVEREEPAPTPLKNVTITFDAKEVRFLRSALWSSKCMLESKKWKDDWSAQSLEFQKKLYDQLREVL</sequence>
<evidence type="ECO:0000313" key="1">
    <source>
        <dbReference type="EMBL" id="SKA17544.1"/>
    </source>
</evidence>
<dbReference type="Proteomes" id="UP000190092">
    <property type="component" value="Unassembled WGS sequence"/>
</dbReference>
<evidence type="ECO:0000313" key="2">
    <source>
        <dbReference type="Proteomes" id="UP000190092"/>
    </source>
</evidence>
<dbReference type="EMBL" id="FUWJ01000005">
    <property type="protein sequence ID" value="SKA17544.1"/>
    <property type="molecule type" value="Genomic_DNA"/>
</dbReference>
<protein>
    <submittedName>
        <fullName evidence="1">Uncharacterized protein</fullName>
    </submittedName>
</protein>
<accession>A0A1T4RNI4</accession>
<dbReference type="AlphaFoldDB" id="A0A1T4RNI4"/>
<keyword evidence="2" id="KW-1185">Reference proteome</keyword>
<gene>
    <name evidence="1" type="ORF">SAMN02745126_03985</name>
</gene>
<organism evidence="1 2">
    <name type="scientific">Enhydrobacter aerosaccus</name>
    <dbReference type="NCBI Taxonomy" id="225324"/>
    <lineage>
        <taxon>Bacteria</taxon>
        <taxon>Pseudomonadati</taxon>
        <taxon>Pseudomonadota</taxon>
        <taxon>Alphaproteobacteria</taxon>
        <taxon>Hyphomicrobiales</taxon>
        <taxon>Enhydrobacter</taxon>
    </lineage>
</organism>
<proteinExistence type="predicted"/>
<dbReference type="STRING" id="225324.SAMN02745126_03985"/>
<reference evidence="2" key="1">
    <citation type="submission" date="2017-02" db="EMBL/GenBank/DDBJ databases">
        <authorList>
            <person name="Varghese N."/>
            <person name="Submissions S."/>
        </authorList>
    </citation>
    <scope>NUCLEOTIDE SEQUENCE [LARGE SCALE GENOMIC DNA]</scope>
    <source>
        <strain evidence="2">ATCC 27094</strain>
    </source>
</reference>